<evidence type="ECO:0000256" key="1">
    <source>
        <dbReference type="SAM" id="SignalP"/>
    </source>
</evidence>
<accession>A0ABN3DKC5</accession>
<dbReference type="EMBL" id="BAAATR010000004">
    <property type="protein sequence ID" value="GAA2234182.1"/>
    <property type="molecule type" value="Genomic_DNA"/>
</dbReference>
<name>A0ABN3DKC5_9ACTN</name>
<protein>
    <submittedName>
        <fullName evidence="2">Uncharacterized protein</fullName>
    </submittedName>
</protein>
<organism evidence="2 3">
    <name type="scientific">Kitasatospora cystarginea</name>
    <dbReference type="NCBI Taxonomy" id="58350"/>
    <lineage>
        <taxon>Bacteria</taxon>
        <taxon>Bacillati</taxon>
        <taxon>Actinomycetota</taxon>
        <taxon>Actinomycetes</taxon>
        <taxon>Kitasatosporales</taxon>
        <taxon>Streptomycetaceae</taxon>
        <taxon>Kitasatospora</taxon>
    </lineage>
</organism>
<keyword evidence="1" id="KW-0732">Signal</keyword>
<sequence>MNRLIVTVRTALLTAVALLAVGVTSAAVAVHDGRTPTQNTAAADIRWDQVIPPAGGTR</sequence>
<feature type="chain" id="PRO_5045075545" evidence="1">
    <location>
        <begin position="27"/>
        <end position="58"/>
    </location>
</feature>
<dbReference type="RefSeq" id="WP_344635306.1">
    <property type="nucleotide sequence ID" value="NZ_BAAATR010000004.1"/>
</dbReference>
<evidence type="ECO:0000313" key="3">
    <source>
        <dbReference type="Proteomes" id="UP001500305"/>
    </source>
</evidence>
<keyword evidence="3" id="KW-1185">Reference proteome</keyword>
<dbReference type="Proteomes" id="UP001500305">
    <property type="component" value="Unassembled WGS sequence"/>
</dbReference>
<feature type="signal peptide" evidence="1">
    <location>
        <begin position="1"/>
        <end position="26"/>
    </location>
</feature>
<gene>
    <name evidence="2" type="ORF">GCM10010430_13640</name>
</gene>
<comment type="caution">
    <text evidence="2">The sequence shown here is derived from an EMBL/GenBank/DDBJ whole genome shotgun (WGS) entry which is preliminary data.</text>
</comment>
<reference evidence="2 3" key="1">
    <citation type="journal article" date="2019" name="Int. J. Syst. Evol. Microbiol.">
        <title>The Global Catalogue of Microorganisms (GCM) 10K type strain sequencing project: providing services to taxonomists for standard genome sequencing and annotation.</title>
        <authorList>
            <consortium name="The Broad Institute Genomics Platform"/>
            <consortium name="The Broad Institute Genome Sequencing Center for Infectious Disease"/>
            <person name="Wu L."/>
            <person name="Ma J."/>
        </authorList>
    </citation>
    <scope>NUCLEOTIDE SEQUENCE [LARGE SCALE GENOMIC DNA]</scope>
    <source>
        <strain evidence="2 3">JCM 7356</strain>
    </source>
</reference>
<evidence type="ECO:0000313" key="2">
    <source>
        <dbReference type="EMBL" id="GAA2234182.1"/>
    </source>
</evidence>
<proteinExistence type="predicted"/>